<dbReference type="PROSITE" id="PS50893">
    <property type="entry name" value="ABC_TRANSPORTER_2"/>
    <property type="match status" value="1"/>
</dbReference>
<dbReference type="STRING" id="546263.NELON_08680"/>
<dbReference type="AlphaFoldDB" id="D4DSP0"/>
<keyword evidence="3" id="KW-0472">Membrane</keyword>
<dbReference type="GO" id="GO:0016887">
    <property type="term" value="F:ATP hydrolysis activity"/>
    <property type="evidence" value="ECO:0007669"/>
    <property type="project" value="InterPro"/>
</dbReference>
<keyword evidence="5 7" id="KW-0067">ATP-binding</keyword>
<organism evidence="7 8">
    <name type="scientific">Neisseria elongata subsp. glycolytica ATCC 29315</name>
    <dbReference type="NCBI Taxonomy" id="546263"/>
    <lineage>
        <taxon>Bacteria</taxon>
        <taxon>Pseudomonadati</taxon>
        <taxon>Pseudomonadota</taxon>
        <taxon>Betaproteobacteria</taxon>
        <taxon>Neisseriales</taxon>
        <taxon>Neisseriaceae</taxon>
        <taxon>Neisseria</taxon>
    </lineage>
</organism>
<evidence type="ECO:0000259" key="6">
    <source>
        <dbReference type="PROSITE" id="PS50893"/>
    </source>
</evidence>
<feature type="domain" description="ABC transporter" evidence="6">
    <location>
        <begin position="59"/>
        <end position="287"/>
    </location>
</feature>
<dbReference type="CDD" id="cd03235">
    <property type="entry name" value="ABC_Metallic_Cations"/>
    <property type="match status" value="1"/>
</dbReference>
<evidence type="ECO:0000256" key="1">
    <source>
        <dbReference type="ARBA" id="ARBA00005417"/>
    </source>
</evidence>
<dbReference type="EMBL" id="ADBF01000227">
    <property type="protein sequence ID" value="EFE49074.1"/>
    <property type="molecule type" value="Genomic_DNA"/>
</dbReference>
<keyword evidence="3" id="KW-1003">Cell membrane</keyword>
<name>D4DSP0_NEIEG</name>
<keyword evidence="4" id="KW-0547">Nucleotide-binding</keyword>
<dbReference type="InterPro" id="IPR003593">
    <property type="entry name" value="AAA+_ATPase"/>
</dbReference>
<dbReference type="InterPro" id="IPR003439">
    <property type="entry name" value="ABC_transporter-like_ATP-bd"/>
</dbReference>
<gene>
    <name evidence="7" type="ORF">NEIELOOT_02085</name>
</gene>
<proteinExistence type="inferred from homology"/>
<dbReference type="PANTHER" id="PTHR42734:SF5">
    <property type="entry name" value="IRON TRANSPORT SYSTEM ATP-BINDING PROTEIN HI_0361-RELATED"/>
    <property type="match status" value="1"/>
</dbReference>
<evidence type="ECO:0000256" key="4">
    <source>
        <dbReference type="ARBA" id="ARBA00022741"/>
    </source>
</evidence>
<evidence type="ECO:0000313" key="7">
    <source>
        <dbReference type="EMBL" id="EFE49074.1"/>
    </source>
</evidence>
<evidence type="ECO:0000313" key="8">
    <source>
        <dbReference type="Proteomes" id="UP000005536"/>
    </source>
</evidence>
<dbReference type="InterPro" id="IPR027417">
    <property type="entry name" value="P-loop_NTPase"/>
</dbReference>
<reference evidence="7 8" key="1">
    <citation type="submission" date="2010-02" db="EMBL/GenBank/DDBJ databases">
        <authorList>
            <person name="Weinstock G."/>
            <person name="Sodergren E."/>
            <person name="Clifton S."/>
            <person name="Fulton L."/>
            <person name="Fulton B."/>
            <person name="Courtney L."/>
            <person name="Fronick C."/>
            <person name="Harrison M."/>
            <person name="Strong C."/>
            <person name="Farmer C."/>
            <person name="Delahaunty K."/>
            <person name="Markovic C."/>
            <person name="Hall O."/>
            <person name="Minx P."/>
            <person name="Tomlinson C."/>
            <person name="Mitreva M."/>
            <person name="Nelson J."/>
            <person name="Hou S."/>
            <person name="Wollam A."/>
            <person name="Pepin K.H."/>
            <person name="Johnson M."/>
            <person name="Bhonagiri V."/>
            <person name="Zhang X."/>
            <person name="Suruliraj S."/>
            <person name="Warren W."/>
            <person name="Chinwalla A."/>
            <person name="Mardis E.R."/>
            <person name="Wilson R.K."/>
        </authorList>
    </citation>
    <scope>NUCLEOTIDE SEQUENCE [LARGE SCALE GENOMIC DNA]</scope>
    <source>
        <strain evidence="7 8">ATCC 29315</strain>
    </source>
</reference>
<dbReference type="Pfam" id="PF00005">
    <property type="entry name" value="ABC_tran"/>
    <property type="match status" value="1"/>
</dbReference>
<dbReference type="SMART" id="SM00382">
    <property type="entry name" value="AAA"/>
    <property type="match status" value="1"/>
</dbReference>
<dbReference type="Gene3D" id="3.40.50.300">
    <property type="entry name" value="P-loop containing nucleotide triphosphate hydrolases"/>
    <property type="match status" value="1"/>
</dbReference>
<dbReference type="PANTHER" id="PTHR42734">
    <property type="entry name" value="METAL TRANSPORT SYSTEM ATP-BINDING PROTEIN TM_0124-RELATED"/>
    <property type="match status" value="1"/>
</dbReference>
<evidence type="ECO:0000256" key="3">
    <source>
        <dbReference type="ARBA" id="ARBA00022475"/>
    </source>
</evidence>
<comment type="similarity">
    <text evidence="1">Belongs to the ABC transporter superfamily.</text>
</comment>
<evidence type="ECO:0000256" key="5">
    <source>
        <dbReference type="ARBA" id="ARBA00022840"/>
    </source>
</evidence>
<sequence length="297" mass="33553">MGFRPKNRTPCRKPQGRLKRPAAENEYFIKRITPAAAFGRHGFGRRMGRLFLGDLIIMIAIENLTVSYQRKPAVHHVDMQFDDASMWAIFGPNGAGKSTLLKAVMGLLKCNTGKVSWQGISRRDIAYLPQQADIDRSQPMTVFELAAMGLWYEIGFFGGVNAAQKKRVMQALERVEMAEFAHRQIGHLSNGQFQRVLFARMLAQDAKFLLLDEPFNAVDAKTTYTLLDVLRHCNNEGRAVIAVLHDYEQVRAYFPNTLLIAREKITAGKTEDVLTDSFLQQANAAMQKHDYAQWCAA</sequence>
<dbReference type="InterPro" id="IPR050153">
    <property type="entry name" value="Metal_Ion_Import_ABC"/>
</dbReference>
<protein>
    <submittedName>
        <fullName evidence="7">ABC transporter, ATP-binding protein</fullName>
    </submittedName>
</protein>
<keyword evidence="2" id="KW-0813">Transport</keyword>
<dbReference type="Proteomes" id="UP000005536">
    <property type="component" value="Unassembled WGS sequence"/>
</dbReference>
<dbReference type="SUPFAM" id="SSF52540">
    <property type="entry name" value="P-loop containing nucleoside triphosphate hydrolases"/>
    <property type="match status" value="1"/>
</dbReference>
<dbReference type="GO" id="GO:0005524">
    <property type="term" value="F:ATP binding"/>
    <property type="evidence" value="ECO:0007669"/>
    <property type="project" value="UniProtKB-KW"/>
</dbReference>
<evidence type="ECO:0000256" key="2">
    <source>
        <dbReference type="ARBA" id="ARBA00022448"/>
    </source>
</evidence>
<accession>D4DSP0</accession>
<comment type="caution">
    <text evidence="7">The sequence shown here is derived from an EMBL/GenBank/DDBJ whole genome shotgun (WGS) entry which is preliminary data.</text>
</comment>